<dbReference type="InterPro" id="IPR003462">
    <property type="entry name" value="ODC_Mu_crystall"/>
</dbReference>
<evidence type="ECO:0000256" key="1">
    <source>
        <dbReference type="SAM" id="MobiDB-lite"/>
    </source>
</evidence>
<dbReference type="InterPro" id="IPR023401">
    <property type="entry name" value="ODC_N"/>
</dbReference>
<dbReference type="EMBL" id="JBHSZQ010000001">
    <property type="protein sequence ID" value="MFC7124556.1"/>
    <property type="molecule type" value="Genomic_DNA"/>
</dbReference>
<dbReference type="PANTHER" id="PTHR13812">
    <property type="entry name" value="KETIMINE REDUCTASE MU-CRYSTALLIN"/>
    <property type="match status" value="1"/>
</dbReference>
<sequence>MVLVLSDSAVRESLDLAGLVGVVGDALIKQTAGEVERPNRPHFPVGTGIGKNEPSGTGIAMPAYVHGDDQYATKLVGVHEDNAKRGLPTIHAQIVLTDAQTGVPEAFMAGTTITNARTGCIGALAVRELAPAEITLGVIGAGAQARWQTRAIDTVASLDDVRIYSPSDSRRECANELNETGVPARAVKRPAAAVEGADVVVTATTATEPVFPAVALEAGALVVAVGAFTEEMQELEPAVLNRAGTVFADVPGEVAETGDICATCLDAADLEPLGGMLADGYERDSLDEVIVVDSVGSATLDAAAGTTIYQAAREAGRGTKVSL</sequence>
<dbReference type="RefSeq" id="WP_368408014.1">
    <property type="nucleotide sequence ID" value="NZ_JAODIY010000010.1"/>
</dbReference>
<dbReference type="Proteomes" id="UP001596414">
    <property type="component" value="Unassembled WGS sequence"/>
</dbReference>
<name>A0ABD5X066_9EURY</name>
<dbReference type="PIRSF" id="PIRSF001439">
    <property type="entry name" value="CryM"/>
    <property type="match status" value="1"/>
</dbReference>
<dbReference type="PANTHER" id="PTHR13812:SF19">
    <property type="entry name" value="KETIMINE REDUCTASE MU-CRYSTALLIN"/>
    <property type="match status" value="1"/>
</dbReference>
<proteinExistence type="predicted"/>
<dbReference type="Gene3D" id="3.30.1780.10">
    <property type="entry name" value="ornithine cyclodeaminase, domain 1"/>
    <property type="match status" value="1"/>
</dbReference>
<evidence type="ECO:0000313" key="3">
    <source>
        <dbReference type="Proteomes" id="UP001596414"/>
    </source>
</evidence>
<gene>
    <name evidence="2" type="ORF">ACFQJ7_00670</name>
</gene>
<accession>A0ABD5X066</accession>
<dbReference type="Gene3D" id="3.40.50.720">
    <property type="entry name" value="NAD(P)-binding Rossmann-like Domain"/>
    <property type="match status" value="1"/>
</dbReference>
<comment type="caution">
    <text evidence="2">The sequence shown here is derived from an EMBL/GenBank/DDBJ whole genome shotgun (WGS) entry which is preliminary data.</text>
</comment>
<organism evidence="2 3">
    <name type="scientific">Halovenus rubra</name>
    <dbReference type="NCBI Taxonomy" id="869890"/>
    <lineage>
        <taxon>Archaea</taxon>
        <taxon>Methanobacteriati</taxon>
        <taxon>Methanobacteriota</taxon>
        <taxon>Stenosarchaea group</taxon>
        <taxon>Halobacteria</taxon>
        <taxon>Halobacteriales</taxon>
        <taxon>Haloarculaceae</taxon>
        <taxon>Halovenus</taxon>
    </lineage>
</organism>
<dbReference type="AlphaFoldDB" id="A0ABD5X066"/>
<dbReference type="Pfam" id="PF02423">
    <property type="entry name" value="OCD_Mu_crystall"/>
    <property type="match status" value="1"/>
</dbReference>
<reference evidence="2 3" key="1">
    <citation type="journal article" date="2014" name="Int. J. Syst. Evol. Microbiol.">
        <title>Complete genome sequence of Corynebacterium casei LMG S-19264T (=DSM 44701T), isolated from a smear-ripened cheese.</title>
        <authorList>
            <consortium name="US DOE Joint Genome Institute (JGI-PGF)"/>
            <person name="Walter F."/>
            <person name="Albersmeier A."/>
            <person name="Kalinowski J."/>
            <person name="Ruckert C."/>
        </authorList>
    </citation>
    <scope>NUCLEOTIDE SEQUENCE [LARGE SCALE GENOMIC DNA]</scope>
    <source>
        <strain evidence="2 3">CGMCC 4.7215</strain>
    </source>
</reference>
<evidence type="ECO:0000313" key="2">
    <source>
        <dbReference type="EMBL" id="MFC7124556.1"/>
    </source>
</evidence>
<protein>
    <submittedName>
        <fullName evidence="2">Ornithine cyclodeaminase family protein</fullName>
    </submittedName>
</protein>
<dbReference type="SUPFAM" id="SSF51735">
    <property type="entry name" value="NAD(P)-binding Rossmann-fold domains"/>
    <property type="match status" value="1"/>
</dbReference>
<feature type="region of interest" description="Disordered" evidence="1">
    <location>
        <begin position="33"/>
        <end position="52"/>
    </location>
</feature>
<dbReference type="InterPro" id="IPR036291">
    <property type="entry name" value="NAD(P)-bd_dom_sf"/>
</dbReference>